<name>A0A1M6ATC3_9ACTN</name>
<sequence>MPAPAPPPADDLRDPSWDRALGVLTGATAATALVGADASLAARFLDPAPSPPARLAALAGAALDHRPPPGGDPLDRAWVGAVRTLVRTGAPPERSPDLEHAPADDPRGVSWRALTRTPVPRHAPDRGAFACAHLVDAVWTSYTSAGDLAAMYTGALAGARWGLSAVPLQAQRAMAGTADPHALLAATFALVRGHRPDRWPHATVLADEPRRLPPFAVPHPLDPDVLLGNIDHLRARPETFDAAVSLCRTHPTDAPGLPRADWVRVWLHDDPGRNPNLHFALDEAAAAVAALRAEGKRVLLHCWAGASRTPAVAARYAAAGLGAPVLPSLTLLIRTVGGHLDNPSLARAVARLSGQDLADPAAALFPGGTPPRRADLPDPRITG</sequence>
<organism evidence="2 3">
    <name type="scientific">Nocardiopsis flavescens</name>
    <dbReference type="NCBI Taxonomy" id="758803"/>
    <lineage>
        <taxon>Bacteria</taxon>
        <taxon>Bacillati</taxon>
        <taxon>Actinomycetota</taxon>
        <taxon>Actinomycetes</taxon>
        <taxon>Streptosporangiales</taxon>
        <taxon>Nocardiopsidaceae</taxon>
        <taxon>Nocardiopsis</taxon>
    </lineage>
</organism>
<evidence type="ECO:0000256" key="1">
    <source>
        <dbReference type="SAM" id="MobiDB-lite"/>
    </source>
</evidence>
<feature type="compositionally biased region" description="Basic and acidic residues" evidence="1">
    <location>
        <begin position="372"/>
        <end position="383"/>
    </location>
</feature>
<gene>
    <name evidence="2" type="ORF">SAMN05421803_101104</name>
</gene>
<feature type="region of interest" description="Disordered" evidence="1">
    <location>
        <begin position="361"/>
        <end position="383"/>
    </location>
</feature>
<dbReference type="Gene3D" id="3.90.190.10">
    <property type="entry name" value="Protein tyrosine phosphatase superfamily"/>
    <property type="match status" value="1"/>
</dbReference>
<evidence type="ECO:0000313" key="3">
    <source>
        <dbReference type="Proteomes" id="UP000184452"/>
    </source>
</evidence>
<accession>A0A1M6ATC3</accession>
<dbReference type="STRING" id="758803.SAMN05421803_101104"/>
<dbReference type="PROSITE" id="PS00383">
    <property type="entry name" value="TYR_PHOSPHATASE_1"/>
    <property type="match status" value="1"/>
</dbReference>
<feature type="compositionally biased region" description="Basic and acidic residues" evidence="1">
    <location>
        <begin position="94"/>
        <end position="107"/>
    </location>
</feature>
<dbReference type="InterPro" id="IPR016130">
    <property type="entry name" value="Tyr_Pase_AS"/>
</dbReference>
<keyword evidence="3" id="KW-1185">Reference proteome</keyword>
<proteinExistence type="predicted"/>
<dbReference type="RefSeq" id="WP_073373790.1">
    <property type="nucleotide sequence ID" value="NZ_FQZK01000001.1"/>
</dbReference>
<evidence type="ECO:0000313" key="2">
    <source>
        <dbReference type="EMBL" id="SHI39671.1"/>
    </source>
</evidence>
<dbReference type="OrthoDB" id="9798107at2"/>
<dbReference type="InterPro" id="IPR029021">
    <property type="entry name" value="Prot-tyrosine_phosphatase-like"/>
</dbReference>
<feature type="region of interest" description="Disordered" evidence="1">
    <location>
        <begin position="88"/>
        <end position="108"/>
    </location>
</feature>
<dbReference type="EMBL" id="FQZK01000001">
    <property type="protein sequence ID" value="SHI39671.1"/>
    <property type="molecule type" value="Genomic_DNA"/>
</dbReference>
<dbReference type="Proteomes" id="UP000184452">
    <property type="component" value="Unassembled WGS sequence"/>
</dbReference>
<dbReference type="AlphaFoldDB" id="A0A1M6ATC3"/>
<protein>
    <submittedName>
        <fullName evidence="2">Dual specificity phosphatase, catalytic domain</fullName>
    </submittedName>
</protein>
<reference evidence="2 3" key="1">
    <citation type="submission" date="2016-11" db="EMBL/GenBank/DDBJ databases">
        <authorList>
            <person name="Jaros S."/>
            <person name="Januszkiewicz K."/>
            <person name="Wedrychowicz H."/>
        </authorList>
    </citation>
    <scope>NUCLEOTIDE SEQUENCE [LARGE SCALE GENOMIC DNA]</scope>
    <source>
        <strain evidence="2 3">CGMCC 4.5723</strain>
    </source>
</reference>
<dbReference type="SUPFAM" id="SSF52799">
    <property type="entry name" value="(Phosphotyrosine protein) phosphatases II"/>
    <property type="match status" value="1"/>
</dbReference>